<evidence type="ECO:0000256" key="4">
    <source>
        <dbReference type="ARBA" id="ARBA00022840"/>
    </source>
</evidence>
<dbReference type="InterPro" id="IPR017871">
    <property type="entry name" value="ABC_transporter-like_CS"/>
</dbReference>
<dbReference type="InterPro" id="IPR003593">
    <property type="entry name" value="AAA+_ATPase"/>
</dbReference>
<dbReference type="InterPro" id="IPR052156">
    <property type="entry name" value="BCAA_Transport_ATP-bd_LivF"/>
</dbReference>
<name>A0A512BXM4_9HYPH</name>
<evidence type="ECO:0000259" key="6">
    <source>
        <dbReference type="PROSITE" id="PS50893"/>
    </source>
</evidence>
<evidence type="ECO:0000256" key="1">
    <source>
        <dbReference type="ARBA" id="ARBA00005417"/>
    </source>
</evidence>
<evidence type="ECO:0000256" key="5">
    <source>
        <dbReference type="ARBA" id="ARBA00022970"/>
    </source>
</evidence>
<comment type="similarity">
    <text evidence="1">Belongs to the ABC transporter superfamily.</text>
</comment>
<evidence type="ECO:0000256" key="3">
    <source>
        <dbReference type="ARBA" id="ARBA00022741"/>
    </source>
</evidence>
<proteinExistence type="inferred from homology"/>
<dbReference type="GO" id="GO:0005524">
    <property type="term" value="F:ATP binding"/>
    <property type="evidence" value="ECO:0007669"/>
    <property type="project" value="UniProtKB-KW"/>
</dbReference>
<keyword evidence="5" id="KW-0029">Amino-acid transport</keyword>
<evidence type="ECO:0000313" key="7">
    <source>
        <dbReference type="EMBL" id="GEO16704.1"/>
    </source>
</evidence>
<evidence type="ECO:0000256" key="2">
    <source>
        <dbReference type="ARBA" id="ARBA00022448"/>
    </source>
</evidence>
<keyword evidence="8" id="KW-1185">Reference proteome</keyword>
<dbReference type="PROSITE" id="PS00211">
    <property type="entry name" value="ABC_TRANSPORTER_1"/>
    <property type="match status" value="1"/>
</dbReference>
<dbReference type="GO" id="GO:0015807">
    <property type="term" value="P:L-amino acid transport"/>
    <property type="evidence" value="ECO:0007669"/>
    <property type="project" value="TreeGrafter"/>
</dbReference>
<dbReference type="InterPro" id="IPR027417">
    <property type="entry name" value="P-loop_NTPase"/>
</dbReference>
<accession>A0A512BXM4</accession>
<dbReference type="SUPFAM" id="SSF52540">
    <property type="entry name" value="P-loop containing nucleoside triphosphate hydrolases"/>
    <property type="match status" value="1"/>
</dbReference>
<dbReference type="SMART" id="SM00382">
    <property type="entry name" value="AAA"/>
    <property type="match status" value="1"/>
</dbReference>
<protein>
    <submittedName>
        <fullName evidence="7">ABC transporter ATP-binding protein</fullName>
    </submittedName>
</protein>
<dbReference type="AlphaFoldDB" id="A0A512BXM4"/>
<keyword evidence="3" id="KW-0547">Nucleotide-binding</keyword>
<dbReference type="InterPro" id="IPR003439">
    <property type="entry name" value="ABC_transporter-like_ATP-bd"/>
</dbReference>
<sequence>MRDVTPTVPLECSGLSARYGPIQVCFDVSLSAMPGEIVAVLGPNGAGKSSLLGALAGTVSGQGEIKLCGMNLAPLAAHVRAQRGLAYVPEIRGNIFAILSVDENLQLALHSLPRSERAAMKETVFDLFPILKSRISTDAGMLSGGEQQMLAIAMAVSRKPKALLLDEPTQGLAPAIFDILEETFTKLSQSGLPILMAEQNISFGARIAHHYLVLSGGRLVGSGEGHELRNAGIIVERYFPKDLNGTEEAFATV</sequence>
<reference evidence="7 8" key="1">
    <citation type="submission" date="2019-07" db="EMBL/GenBank/DDBJ databases">
        <title>Whole genome shotgun sequence of Microvirga aerophila NBRC 106136.</title>
        <authorList>
            <person name="Hosoyama A."/>
            <person name="Uohara A."/>
            <person name="Ohji S."/>
            <person name="Ichikawa N."/>
        </authorList>
    </citation>
    <scope>NUCLEOTIDE SEQUENCE [LARGE SCALE GENOMIC DNA]</scope>
    <source>
        <strain evidence="7 8">NBRC 106136</strain>
    </source>
</reference>
<dbReference type="Gene3D" id="3.40.50.300">
    <property type="entry name" value="P-loop containing nucleotide triphosphate hydrolases"/>
    <property type="match status" value="1"/>
</dbReference>
<dbReference type="Pfam" id="PF00005">
    <property type="entry name" value="ABC_tran"/>
    <property type="match status" value="1"/>
</dbReference>
<dbReference type="GO" id="GO:0015658">
    <property type="term" value="F:branched-chain amino acid transmembrane transporter activity"/>
    <property type="evidence" value="ECO:0007669"/>
    <property type="project" value="TreeGrafter"/>
</dbReference>
<dbReference type="PANTHER" id="PTHR43820:SF4">
    <property type="entry name" value="HIGH-AFFINITY BRANCHED-CHAIN AMINO ACID TRANSPORT ATP-BINDING PROTEIN LIVF"/>
    <property type="match status" value="1"/>
</dbReference>
<organism evidence="7 8">
    <name type="scientific">Microvirga aerophila</name>
    <dbReference type="NCBI Taxonomy" id="670291"/>
    <lineage>
        <taxon>Bacteria</taxon>
        <taxon>Pseudomonadati</taxon>
        <taxon>Pseudomonadota</taxon>
        <taxon>Alphaproteobacteria</taxon>
        <taxon>Hyphomicrobiales</taxon>
        <taxon>Methylobacteriaceae</taxon>
        <taxon>Microvirga</taxon>
    </lineage>
</organism>
<dbReference type="CDD" id="cd03224">
    <property type="entry name" value="ABC_TM1139_LivF_branched"/>
    <property type="match status" value="1"/>
</dbReference>
<keyword evidence="4 7" id="KW-0067">ATP-binding</keyword>
<gene>
    <name evidence="7" type="primary">livF_2</name>
    <name evidence="7" type="ORF">MAE02_44000</name>
</gene>
<dbReference type="PANTHER" id="PTHR43820">
    <property type="entry name" value="HIGH-AFFINITY BRANCHED-CHAIN AMINO ACID TRANSPORT ATP-BINDING PROTEIN LIVF"/>
    <property type="match status" value="1"/>
</dbReference>
<evidence type="ECO:0000313" key="8">
    <source>
        <dbReference type="Proteomes" id="UP000321085"/>
    </source>
</evidence>
<dbReference type="PROSITE" id="PS50893">
    <property type="entry name" value="ABC_TRANSPORTER_2"/>
    <property type="match status" value="1"/>
</dbReference>
<dbReference type="Proteomes" id="UP000321085">
    <property type="component" value="Unassembled WGS sequence"/>
</dbReference>
<feature type="domain" description="ABC transporter" evidence="6">
    <location>
        <begin position="10"/>
        <end position="241"/>
    </location>
</feature>
<dbReference type="EMBL" id="BJYU01000072">
    <property type="protein sequence ID" value="GEO16704.1"/>
    <property type="molecule type" value="Genomic_DNA"/>
</dbReference>
<comment type="caution">
    <text evidence="7">The sequence shown here is derived from an EMBL/GenBank/DDBJ whole genome shotgun (WGS) entry which is preliminary data.</text>
</comment>
<dbReference type="GO" id="GO:0016887">
    <property type="term" value="F:ATP hydrolysis activity"/>
    <property type="evidence" value="ECO:0007669"/>
    <property type="project" value="InterPro"/>
</dbReference>
<keyword evidence="2" id="KW-0813">Transport</keyword>